<dbReference type="PANTHER" id="PTHR33308">
    <property type="entry name" value="PEPTIDOGLYCAN HYDROLASE FLGJ"/>
    <property type="match status" value="1"/>
</dbReference>
<keyword evidence="1 3" id="KW-0732">Signal</keyword>
<dbReference type="SMART" id="SM00047">
    <property type="entry name" value="LYZ2"/>
    <property type="match status" value="1"/>
</dbReference>
<feature type="domain" description="SLH" evidence="4">
    <location>
        <begin position="153"/>
        <end position="219"/>
    </location>
</feature>
<protein>
    <submittedName>
        <fullName evidence="5">S-layer homology domain-containing protein</fullName>
    </submittedName>
</protein>
<evidence type="ECO:0000256" key="1">
    <source>
        <dbReference type="ARBA" id="ARBA00022729"/>
    </source>
</evidence>
<proteinExistence type="predicted"/>
<dbReference type="InterPro" id="IPR003646">
    <property type="entry name" value="SH3-like_bac-type"/>
</dbReference>
<dbReference type="RefSeq" id="WP_093106467.1">
    <property type="nucleotide sequence ID" value="NZ_FNOS01000003.1"/>
</dbReference>
<dbReference type="InterPro" id="IPR002901">
    <property type="entry name" value="MGlyc_endo_b_GlcNAc-like_dom"/>
</dbReference>
<reference evidence="5 6" key="1">
    <citation type="submission" date="2016-10" db="EMBL/GenBank/DDBJ databases">
        <authorList>
            <person name="Varghese N."/>
            <person name="Submissions S."/>
        </authorList>
    </citation>
    <scope>NUCLEOTIDE SEQUENCE [LARGE SCALE GENOMIC DNA]</scope>
    <source>
        <strain evidence="5 6">DSM 20748</strain>
    </source>
</reference>
<feature type="signal peptide" evidence="3">
    <location>
        <begin position="1"/>
        <end position="23"/>
    </location>
</feature>
<keyword evidence="2" id="KW-0378">Hydrolase</keyword>
<gene>
    <name evidence="5" type="ORF">SAMN04488081_1288</name>
</gene>
<accession>A0A1H3ELF4</accession>
<feature type="chain" id="PRO_5045705053" evidence="3">
    <location>
        <begin position="24"/>
        <end position="650"/>
    </location>
</feature>
<dbReference type="Pfam" id="PF01832">
    <property type="entry name" value="Glucosaminidase"/>
    <property type="match status" value="1"/>
</dbReference>
<dbReference type="PANTHER" id="PTHR33308:SF9">
    <property type="entry name" value="PEPTIDOGLYCAN HYDROLASE FLGJ"/>
    <property type="match status" value="1"/>
</dbReference>
<dbReference type="InterPro" id="IPR001119">
    <property type="entry name" value="SLH_dom"/>
</dbReference>
<dbReference type="Pfam" id="PF00395">
    <property type="entry name" value="SLH"/>
    <property type="match status" value="3"/>
</dbReference>
<evidence type="ECO:0000259" key="4">
    <source>
        <dbReference type="PROSITE" id="PS51272"/>
    </source>
</evidence>
<evidence type="ECO:0000313" key="6">
    <source>
        <dbReference type="Proteomes" id="UP000198647"/>
    </source>
</evidence>
<evidence type="ECO:0000256" key="2">
    <source>
        <dbReference type="ARBA" id="ARBA00022801"/>
    </source>
</evidence>
<keyword evidence="6" id="KW-1185">Reference proteome</keyword>
<dbReference type="InterPro" id="IPR051056">
    <property type="entry name" value="Glycosyl_Hydrolase_73"/>
</dbReference>
<evidence type="ECO:0000256" key="3">
    <source>
        <dbReference type="SAM" id="SignalP"/>
    </source>
</evidence>
<organism evidence="5 6">
    <name type="scientific">Salimicrobium album</name>
    <dbReference type="NCBI Taxonomy" id="50717"/>
    <lineage>
        <taxon>Bacteria</taxon>
        <taxon>Bacillati</taxon>
        <taxon>Bacillota</taxon>
        <taxon>Bacilli</taxon>
        <taxon>Bacillales</taxon>
        <taxon>Bacillaceae</taxon>
        <taxon>Salimicrobium</taxon>
    </lineage>
</organism>
<sequence length="650" mass="71975">MKKISVFLVTLLMLLSISAPALHAQDDISGSPFEEDMRSLIDKEIMQGFEDGTYRPKAEVTRAQFTAFITRALDLPVTEEVITELQSLDPTSFSDVDSGRWYYPYILVANNEGLIQGYPGGTFKPNEKISRQNMAVIMMNAAKSKGIVTETEPLTFKDNGKIRSYAKEAVQILTGLEIINGKVINGGSYFAPSDLTTRGETAAVINRLLKVLNPPEEKYNYSVATLGKDKEPVIHKSYKTYDQAVSNASSGQVVLKGNSVAWIKDGKAVSNTFTSIYKDKNLSSSLTYFTSGVEVKLLDLTENYAKVQLADTVGYVAQEDINLVPSSMIEGRSYYYAKNGDLYHYKYNTSLKSGSSYVYGKAPSFMREGRKYYSYNGNTFLNENGSKAGDAYQYFNRLPLYSDTSYTAEQLDNFIAAEQPNSPLIGTGDDFKKAEKLHGTNALYLMAHAIHESNWGKSRIAQDKNNLFGIGARDGTPYESAYSYKNFETGILEAAEDFIVPGYFENTWKSYGAHLGNKSSGMNVYYASDPYWGQKIAGHMYRADKYLSKKYGVKSELGASPLAETLKPDTNVRTSARTSASKIYSLGKAGSTVQILDTVNTSNEGTWYEVATKDYESGKTGVKPVDHGKGFVYSHNGRYGTNLEKLNIAE</sequence>
<dbReference type="Gene3D" id="1.10.530.10">
    <property type="match status" value="1"/>
</dbReference>
<evidence type="ECO:0000313" key="5">
    <source>
        <dbReference type="EMBL" id="SDX79623.1"/>
    </source>
</evidence>
<dbReference type="Gene3D" id="2.30.30.40">
    <property type="entry name" value="SH3 Domains"/>
    <property type="match status" value="1"/>
</dbReference>
<comment type="caution">
    <text evidence="5">The sequence shown here is derived from an EMBL/GenBank/DDBJ whole genome shotgun (WGS) entry which is preliminary data.</text>
</comment>
<dbReference type="Pfam" id="PF08239">
    <property type="entry name" value="SH3_3"/>
    <property type="match status" value="1"/>
</dbReference>
<dbReference type="PROSITE" id="PS51272">
    <property type="entry name" value="SLH"/>
    <property type="match status" value="3"/>
</dbReference>
<dbReference type="Proteomes" id="UP000198647">
    <property type="component" value="Unassembled WGS sequence"/>
</dbReference>
<feature type="domain" description="SLH" evidence="4">
    <location>
        <begin position="89"/>
        <end position="152"/>
    </location>
</feature>
<name>A0A1H3ELF4_9BACI</name>
<dbReference type="EMBL" id="FNOS01000003">
    <property type="protein sequence ID" value="SDX79623.1"/>
    <property type="molecule type" value="Genomic_DNA"/>
</dbReference>
<feature type="domain" description="SLH" evidence="4">
    <location>
        <begin position="20"/>
        <end position="83"/>
    </location>
</feature>